<evidence type="ECO:0000313" key="11">
    <source>
        <dbReference type="Proteomes" id="UP001280581"/>
    </source>
</evidence>
<feature type="domain" description="Histone deacetylase interacting" evidence="9">
    <location>
        <begin position="831"/>
        <end position="932"/>
    </location>
</feature>
<dbReference type="Pfam" id="PF16879">
    <property type="entry name" value="Sin3a_C"/>
    <property type="match status" value="1"/>
</dbReference>
<feature type="region of interest" description="Disordered" evidence="8">
    <location>
        <begin position="1120"/>
        <end position="1156"/>
    </location>
</feature>
<feature type="compositionally biased region" description="Polar residues" evidence="8">
    <location>
        <begin position="116"/>
        <end position="133"/>
    </location>
</feature>
<dbReference type="FunFam" id="1.20.1160.11:FF:000001">
    <property type="entry name" value="Paired amphipathic helix protein Sin3"/>
    <property type="match status" value="1"/>
</dbReference>
<evidence type="ECO:0000256" key="5">
    <source>
        <dbReference type="ARBA" id="ARBA00023163"/>
    </source>
</evidence>
<dbReference type="InterPro" id="IPR036600">
    <property type="entry name" value="PAH_sf"/>
</dbReference>
<accession>A0AAN6LYS0</accession>
<feature type="region of interest" description="Disordered" evidence="8">
    <location>
        <begin position="1518"/>
        <end position="1537"/>
    </location>
</feature>
<feature type="compositionally biased region" description="Polar residues" evidence="8">
    <location>
        <begin position="60"/>
        <end position="79"/>
    </location>
</feature>
<feature type="compositionally biased region" description="Low complexity" evidence="8">
    <location>
        <begin position="91"/>
        <end position="102"/>
    </location>
</feature>
<feature type="region of interest" description="Disordered" evidence="8">
    <location>
        <begin position="27"/>
        <end position="195"/>
    </location>
</feature>
<proteinExistence type="predicted"/>
<feature type="compositionally biased region" description="Polar residues" evidence="8">
    <location>
        <begin position="393"/>
        <end position="408"/>
    </location>
</feature>
<dbReference type="GO" id="GO:0033698">
    <property type="term" value="C:Rpd3L complex"/>
    <property type="evidence" value="ECO:0007669"/>
    <property type="project" value="UniProtKB-ARBA"/>
</dbReference>
<name>A0AAN6LYS0_9PLEO</name>
<evidence type="ECO:0000256" key="4">
    <source>
        <dbReference type="ARBA" id="ARBA00023015"/>
    </source>
</evidence>
<evidence type="ECO:0000259" key="9">
    <source>
        <dbReference type="SMART" id="SM00761"/>
    </source>
</evidence>
<dbReference type="Pfam" id="PF08295">
    <property type="entry name" value="Sin3_corepress"/>
    <property type="match status" value="1"/>
</dbReference>
<evidence type="ECO:0000256" key="7">
    <source>
        <dbReference type="PROSITE-ProRule" id="PRU00810"/>
    </source>
</evidence>
<dbReference type="Proteomes" id="UP001280581">
    <property type="component" value="Unassembled WGS sequence"/>
</dbReference>
<feature type="compositionally biased region" description="Low complexity" evidence="8">
    <location>
        <begin position="676"/>
        <end position="685"/>
    </location>
</feature>
<evidence type="ECO:0000256" key="6">
    <source>
        <dbReference type="ARBA" id="ARBA00023242"/>
    </source>
</evidence>
<feature type="region of interest" description="Disordered" evidence="8">
    <location>
        <begin position="424"/>
        <end position="470"/>
    </location>
</feature>
<dbReference type="GO" id="GO:0003714">
    <property type="term" value="F:transcription corepressor activity"/>
    <property type="evidence" value="ECO:0007669"/>
    <property type="project" value="InterPro"/>
</dbReference>
<comment type="caution">
    <text evidence="10">The sequence shown here is derived from an EMBL/GenBank/DDBJ whole genome shotgun (WGS) entry which is preliminary data.</text>
</comment>
<dbReference type="FunFam" id="1.20.1160.11:FF:000003">
    <property type="entry name" value="Paired amphipathic helix SIN3-like protein"/>
    <property type="match status" value="1"/>
</dbReference>
<dbReference type="GO" id="GO:0000122">
    <property type="term" value="P:negative regulation of transcription by RNA polymerase II"/>
    <property type="evidence" value="ECO:0007669"/>
    <property type="project" value="TreeGrafter"/>
</dbReference>
<dbReference type="Pfam" id="PF02671">
    <property type="entry name" value="PAH"/>
    <property type="match status" value="3"/>
</dbReference>
<evidence type="ECO:0000256" key="8">
    <source>
        <dbReference type="SAM" id="MobiDB-lite"/>
    </source>
</evidence>
<evidence type="ECO:0000256" key="1">
    <source>
        <dbReference type="ARBA" id="ARBA00004123"/>
    </source>
</evidence>
<sequence>MADAAVRLVCTPIFHWHLTDHVHHVRPSNATQQQSSHTSPTQGPAPVLPPPAGAPFYPSNGASPHNQSLPGLSGLTAQPPQAPSHMATHHPPSSEAATAAPTTQPPPQGPSYSLPGLSQTLQPPSGPALSQTNVDRERELRERETREREMMESHAAQQHAAQQDELMKREAEQRERDARERQQQEQVNHENHPAPIQIHQPVAVAPSTRTVHGPNGLLGQSGPLGGPTMTASNAPNNIFGGTAVQPAQQGETTPRMQHAVQPPQQPSMLMPFPGAPGAAAAMAMGQGQQPILNDALSYLDQVKVQFADHPDVYNRFLDIMKDFKSGAIDTPGVIERVSTLFAGNPNLIQGFNTFLPPGYKIECGTNGDPNAIRVTTPMGTMVSTMPAPRPLSPRSTTVNGNTLPNESTYYDGQARWAQGLRDLRPPQAADPQDPAFSPNARNLTQPLFGPQQGQAGPAPLSPDVTARPHPDAVSSAATLVHQQEQRGVSQLQNAVSAATGRSIISPSGEITTPMAGQALNGVVQGAQGGVGAEKRGPVEFNHAISYVNKIKNRFAQQPDIYKQFLEILQTYQRESKPIQDVYAQVTNLFGGAPDLLEDFKQFLPESAAQHRAQQAARHNEEAAMLSNSRGDAAYGQAPNHQQTPRADTSRLPPMGNFAPTPTANRDNKRKRGERQGPGAVAAAVPTPMTQEVPQSSVRSTYGQGNTNKRAKTGHPKQPIVVDAAPLSPTLIPAPPAPMPPTTTPNPSQEDLAFFDRVKKFIGNKNTMNEFLKLCNLFSQDLIDRTLLLYRAQSFIGGNQELYAWFKKFLGEDEELPSSQPKTVNSRVSLSNCRSFGPSYRLLPKRERERLCSGRDELCRSVLNDEWASHPTWASEDSGFVAHRKNTFEEGLHRIEEERHDYDTNIEACNRTIQQLEPIATQLLTMKHEDRANFILPPGLGGQSETIYKKVIMKIYGRDRGAEVIRELFQMPWSVVPVLLHRLKAKLEDWKAAQREWEKVWRDQTQKIFWKSLDHQSLTVKANDKRQFQPKTLQNEIQVRYEEQKRLQEIQEIQQPDYQFKLSFPDEDVLYDVAHLLLTYAENASSSDYSKVTPFIKEFVPLFFGIDSVKFEQHVQVFARESSTNGSGDDTPSADEDVLQREEDAAAQSSNSATRDERPSITWVSLINEQLNKQDLDPEEPYRRSEYNLYANSNIYCFFRMFVFLYERLLRLKEREDEVRRIVTRAKMHKPADDLKMIDKRPSDFFKDTSESANYYQQVLEMLQDQVTGDTDMAQIEETLRRYYLQVGWQLYSFDRLLSSLARMCGSIVNNDSKDKSLDIYNLFRKDRTNDTTTHRAEIAYRKQVEKYIKDADTYRIAFDPNKQEAYVRLFKKDDPTFEFDQLDKVRRWRAYVASYMAVEPTEDLEFNKLRHPYLAKRLAKFDDVSDDDRFDTLKSEDKITVSIFPQNYTMKFIASEPFGTGGVQYFLQADEIRAGVGSEEEYDTLVESKKERVQELFVRNNEWMKDLSRDDVDEKKAAFRKNLDEPKKPEDAEMTDA</sequence>
<keyword evidence="2" id="KW-0678">Repressor</keyword>
<dbReference type="PROSITE" id="PS51477">
    <property type="entry name" value="PAH"/>
    <property type="match status" value="2"/>
</dbReference>
<dbReference type="InterPro" id="IPR003822">
    <property type="entry name" value="PAH"/>
</dbReference>
<dbReference type="FunFam" id="1.20.1160.11:FF:000002">
    <property type="entry name" value="Paired amphipathic helix protein SIN3"/>
    <property type="match status" value="1"/>
</dbReference>
<evidence type="ECO:0000313" key="10">
    <source>
        <dbReference type="EMBL" id="KAK3208542.1"/>
    </source>
</evidence>
<keyword evidence="4" id="KW-0805">Transcription regulation</keyword>
<comment type="subcellular location">
    <subcellularLocation>
        <location evidence="1 7">Nucleus</location>
    </subcellularLocation>
</comment>
<feature type="compositionally biased region" description="Basic and acidic residues" evidence="8">
    <location>
        <begin position="134"/>
        <end position="152"/>
    </location>
</feature>
<protein>
    <recommendedName>
        <fullName evidence="9">Histone deacetylase interacting domain-containing protein</fullName>
    </recommendedName>
</protein>
<dbReference type="PANTHER" id="PTHR12346:SF0">
    <property type="entry name" value="SIN3A, ISOFORM G"/>
    <property type="match status" value="1"/>
</dbReference>
<dbReference type="SUPFAM" id="SSF47762">
    <property type="entry name" value="PAH2 domain"/>
    <property type="match status" value="3"/>
</dbReference>
<dbReference type="InterPro" id="IPR031693">
    <property type="entry name" value="Sin3_C"/>
</dbReference>
<dbReference type="PANTHER" id="PTHR12346">
    <property type="entry name" value="SIN3B-RELATED"/>
    <property type="match status" value="1"/>
</dbReference>
<keyword evidence="11" id="KW-1185">Reference proteome</keyword>
<keyword evidence="5" id="KW-0804">Transcription</keyword>
<dbReference type="GO" id="GO:0010628">
    <property type="term" value="P:positive regulation of gene expression"/>
    <property type="evidence" value="ECO:0007669"/>
    <property type="project" value="UniProtKB-ARBA"/>
</dbReference>
<feature type="region of interest" description="Disordered" evidence="8">
    <location>
        <begin position="630"/>
        <end position="715"/>
    </location>
</feature>
<keyword evidence="3" id="KW-0677">Repeat</keyword>
<feature type="compositionally biased region" description="Polar residues" evidence="8">
    <location>
        <begin position="1120"/>
        <end position="1129"/>
    </location>
</feature>
<dbReference type="InterPro" id="IPR013194">
    <property type="entry name" value="HDAC_interact_dom"/>
</dbReference>
<gene>
    <name evidence="10" type="ORF">GRF29_77g1020545</name>
</gene>
<feature type="compositionally biased region" description="Low complexity" evidence="8">
    <location>
        <begin position="31"/>
        <end position="45"/>
    </location>
</feature>
<organism evidence="10 11">
    <name type="scientific">Pseudopithomyces chartarum</name>
    <dbReference type="NCBI Taxonomy" id="1892770"/>
    <lineage>
        <taxon>Eukaryota</taxon>
        <taxon>Fungi</taxon>
        <taxon>Dikarya</taxon>
        <taxon>Ascomycota</taxon>
        <taxon>Pezizomycotina</taxon>
        <taxon>Dothideomycetes</taxon>
        <taxon>Pleosporomycetidae</taxon>
        <taxon>Pleosporales</taxon>
        <taxon>Massarineae</taxon>
        <taxon>Didymosphaeriaceae</taxon>
        <taxon>Pseudopithomyces</taxon>
    </lineage>
</organism>
<evidence type="ECO:0000256" key="2">
    <source>
        <dbReference type="ARBA" id="ARBA00022491"/>
    </source>
</evidence>
<feature type="region of interest" description="Disordered" evidence="8">
    <location>
        <begin position="225"/>
        <end position="267"/>
    </location>
</feature>
<evidence type="ECO:0000256" key="3">
    <source>
        <dbReference type="ARBA" id="ARBA00022737"/>
    </source>
</evidence>
<dbReference type="EMBL" id="WVTA01000007">
    <property type="protein sequence ID" value="KAK3208542.1"/>
    <property type="molecule type" value="Genomic_DNA"/>
</dbReference>
<feature type="region of interest" description="Disordered" evidence="8">
    <location>
        <begin position="385"/>
        <end position="408"/>
    </location>
</feature>
<feature type="compositionally biased region" description="Basic and acidic residues" evidence="8">
    <location>
        <begin position="1518"/>
        <end position="1531"/>
    </location>
</feature>
<feature type="compositionally biased region" description="Polar residues" evidence="8">
    <location>
        <begin position="687"/>
        <end position="707"/>
    </location>
</feature>
<feature type="compositionally biased region" description="Basic and acidic residues" evidence="8">
    <location>
        <begin position="165"/>
        <end position="192"/>
    </location>
</feature>
<keyword evidence="6 7" id="KW-0539">Nucleus</keyword>
<dbReference type="SMART" id="SM00761">
    <property type="entry name" value="HDAC_interact"/>
    <property type="match status" value="1"/>
</dbReference>
<feature type="compositionally biased region" description="Polar residues" evidence="8">
    <location>
        <begin position="245"/>
        <end position="255"/>
    </location>
</feature>
<feature type="compositionally biased region" description="Low complexity" evidence="8">
    <location>
        <begin position="425"/>
        <end position="435"/>
    </location>
</feature>
<reference evidence="10 11" key="1">
    <citation type="submission" date="2021-02" db="EMBL/GenBank/DDBJ databases">
        <title>Genome assembly of Pseudopithomyces chartarum.</title>
        <authorList>
            <person name="Jauregui R."/>
            <person name="Singh J."/>
            <person name="Voisey C."/>
        </authorList>
    </citation>
    <scope>NUCLEOTIDE SEQUENCE [LARGE SCALE GENOMIC DNA]</scope>
    <source>
        <strain evidence="10 11">AGR01</strain>
    </source>
</reference>
<dbReference type="InterPro" id="IPR039774">
    <property type="entry name" value="Sin3-like"/>
</dbReference>
<dbReference type="Gene3D" id="1.20.1160.11">
    <property type="entry name" value="Paired amphipathic helix"/>
    <property type="match status" value="3"/>
</dbReference>
<feature type="compositionally biased region" description="Low complexity" evidence="8">
    <location>
        <begin position="154"/>
        <end position="163"/>
    </location>
</feature>